<protein>
    <submittedName>
        <fullName evidence="2">Uncharacterized protein</fullName>
    </submittedName>
</protein>
<evidence type="ECO:0000313" key="3">
    <source>
        <dbReference type="Proteomes" id="UP001519503"/>
    </source>
</evidence>
<dbReference type="Proteomes" id="UP001519503">
    <property type="component" value="Unassembled WGS sequence"/>
</dbReference>
<name>A0ABS5QX33_9LACO</name>
<sequence length="72" mass="8085">MKKILTRENNKQALSSGLIAVLVFLPVILVIKVVTGTSIDSWPWWGQFFLYFAFGMVTVQVVQSRAKKQAGK</sequence>
<keyword evidence="1" id="KW-0812">Transmembrane</keyword>
<accession>A0ABS5QX33</accession>
<proteinExistence type="predicted"/>
<reference evidence="2 3" key="1">
    <citation type="submission" date="2020-02" db="EMBL/GenBank/DDBJ databases">
        <title>Fructobacillus sp. isolated from paper mulberry of Taiwan.</title>
        <authorList>
            <person name="Lin S.-T."/>
        </authorList>
    </citation>
    <scope>NUCLEOTIDE SEQUENCE [LARGE SCALE GENOMIC DNA]</scope>
    <source>
        <strain evidence="2 3">S1-1</strain>
    </source>
</reference>
<dbReference type="RefSeq" id="WP_213820352.1">
    <property type="nucleotide sequence ID" value="NZ_JAAMFL010000001.1"/>
</dbReference>
<keyword evidence="1" id="KW-0472">Membrane</keyword>
<organism evidence="2 3">
    <name type="scientific">Fructobacillus parabroussonetiae</name>
    <dbReference type="NCBI Taxonomy" id="2713174"/>
    <lineage>
        <taxon>Bacteria</taxon>
        <taxon>Bacillati</taxon>
        <taxon>Bacillota</taxon>
        <taxon>Bacilli</taxon>
        <taxon>Lactobacillales</taxon>
        <taxon>Lactobacillaceae</taxon>
        <taxon>Fructobacillus</taxon>
    </lineage>
</organism>
<comment type="caution">
    <text evidence="2">The sequence shown here is derived from an EMBL/GenBank/DDBJ whole genome shotgun (WGS) entry which is preliminary data.</text>
</comment>
<evidence type="ECO:0000313" key="2">
    <source>
        <dbReference type="EMBL" id="MBS9336916.1"/>
    </source>
</evidence>
<dbReference type="EMBL" id="JAAMFL010000001">
    <property type="protein sequence ID" value="MBS9336916.1"/>
    <property type="molecule type" value="Genomic_DNA"/>
</dbReference>
<keyword evidence="3" id="KW-1185">Reference proteome</keyword>
<evidence type="ECO:0000256" key="1">
    <source>
        <dbReference type="SAM" id="Phobius"/>
    </source>
</evidence>
<keyword evidence="1" id="KW-1133">Transmembrane helix</keyword>
<gene>
    <name evidence="2" type="ORF">G6R30_00315</name>
</gene>
<feature type="transmembrane region" description="Helical" evidence="1">
    <location>
        <begin position="44"/>
        <end position="62"/>
    </location>
</feature>
<feature type="transmembrane region" description="Helical" evidence="1">
    <location>
        <begin position="12"/>
        <end position="32"/>
    </location>
</feature>